<name>A0AAQ3P9X8_VIGMU</name>
<dbReference type="Proteomes" id="UP001374535">
    <property type="component" value="Chromosome 1"/>
</dbReference>
<accession>A0AAQ3P9X8</accession>
<evidence type="ECO:0000256" key="1">
    <source>
        <dbReference type="SAM" id="Phobius"/>
    </source>
</evidence>
<keyword evidence="1" id="KW-0472">Membrane</keyword>
<keyword evidence="1" id="KW-0812">Transmembrane</keyword>
<evidence type="ECO:0000313" key="3">
    <source>
        <dbReference type="Proteomes" id="UP001374535"/>
    </source>
</evidence>
<keyword evidence="3" id="KW-1185">Reference proteome</keyword>
<protein>
    <submittedName>
        <fullName evidence="2">Uncharacterized protein</fullName>
    </submittedName>
</protein>
<dbReference type="EMBL" id="CP144700">
    <property type="protein sequence ID" value="WVZ23167.1"/>
    <property type="molecule type" value="Genomic_DNA"/>
</dbReference>
<reference evidence="2 3" key="1">
    <citation type="journal article" date="2023" name="Life. Sci Alliance">
        <title>Evolutionary insights into 3D genome organization and epigenetic landscape of Vigna mungo.</title>
        <authorList>
            <person name="Junaid A."/>
            <person name="Singh B."/>
            <person name="Bhatia S."/>
        </authorList>
    </citation>
    <scope>NUCLEOTIDE SEQUENCE [LARGE SCALE GENOMIC DNA]</scope>
    <source>
        <strain evidence="2">Urdbean</strain>
    </source>
</reference>
<keyword evidence="1" id="KW-1133">Transmembrane helix</keyword>
<dbReference type="AlphaFoldDB" id="A0AAQ3P9X8"/>
<gene>
    <name evidence="2" type="ORF">V8G54_001711</name>
</gene>
<proteinExistence type="predicted"/>
<evidence type="ECO:0000313" key="2">
    <source>
        <dbReference type="EMBL" id="WVZ23167.1"/>
    </source>
</evidence>
<feature type="transmembrane region" description="Helical" evidence="1">
    <location>
        <begin position="75"/>
        <end position="92"/>
    </location>
</feature>
<organism evidence="2 3">
    <name type="scientific">Vigna mungo</name>
    <name type="common">Black gram</name>
    <name type="synonym">Phaseolus mungo</name>
    <dbReference type="NCBI Taxonomy" id="3915"/>
    <lineage>
        <taxon>Eukaryota</taxon>
        <taxon>Viridiplantae</taxon>
        <taxon>Streptophyta</taxon>
        <taxon>Embryophyta</taxon>
        <taxon>Tracheophyta</taxon>
        <taxon>Spermatophyta</taxon>
        <taxon>Magnoliopsida</taxon>
        <taxon>eudicotyledons</taxon>
        <taxon>Gunneridae</taxon>
        <taxon>Pentapetalae</taxon>
        <taxon>rosids</taxon>
        <taxon>fabids</taxon>
        <taxon>Fabales</taxon>
        <taxon>Fabaceae</taxon>
        <taxon>Papilionoideae</taxon>
        <taxon>50 kb inversion clade</taxon>
        <taxon>NPAAA clade</taxon>
        <taxon>indigoferoid/millettioid clade</taxon>
        <taxon>Phaseoleae</taxon>
        <taxon>Vigna</taxon>
    </lineage>
</organism>
<sequence>METPTTTCRKSSAGSFGATICHLWKRSVAPCSKDLETSKTVTVEGTRTSLIFHAVMTPKLDPPPPLMAQKRSSPISVLFSIFPFTSIIWASMTLSEAKPYFLKIVPNPPPLKCPPTPTVEQLPAGNPWTLLLCAIA</sequence>